<evidence type="ECO:0008006" key="4">
    <source>
        <dbReference type="Google" id="ProtNLM"/>
    </source>
</evidence>
<dbReference type="SUPFAM" id="SSF50729">
    <property type="entry name" value="PH domain-like"/>
    <property type="match status" value="1"/>
</dbReference>
<sequence>MVDLTDLRQWKISRQLSLKMMPDIHKPSQARRPLGLDLFFLVSVSCIVEPRPVDQVCPCSTPDHQKKQLLTTPVIMQADRTRTVDPVPIEFRQLIKDTATLCIVVVWKILVASGNLFSDQEKPDDCAEGLILLHGFTVTPVPEVKSGRYGFYVFNEWVRFHFASESELDRSKWMNVLGLAAIGLTSELQRSRIGGFHPGYVIDSSSASGQGGPTSLAPKLVLIPSPSRPHSAKGHPTAGTSGSLETSQTEDSGSIDPQTQPNTDKEQSTETGYQPRSTSVPFTLSSELHFPSTRQLPPTNKQQSASPHRTRRAQPHTSFVLAAVTSAASPGTVAAISYSESEEDTEPEVEVEDVDQTSGPAPTSSLRSTSSGSPLSLDGSLRLRSSSPDSSHTSLISGDSIRAEFPFPRALRSQAPRRLPLPPQLLVAAIDSSSSSGFIRNPPSPGPQRHITVRSHHQRLRAAQLICDRLGTPKQTNRPENANHSVSPC</sequence>
<reference evidence="2" key="1">
    <citation type="submission" date="2019-03" db="EMBL/GenBank/DDBJ databases">
        <title>Improved annotation for the trematode Fasciola hepatica.</title>
        <authorList>
            <person name="Choi Y.-J."/>
            <person name="Martin J."/>
            <person name="Mitreva M."/>
        </authorList>
    </citation>
    <scope>NUCLEOTIDE SEQUENCE [LARGE SCALE GENOMIC DNA]</scope>
</reference>
<proteinExistence type="predicted"/>
<gene>
    <name evidence="2" type="ORF">D915_003020</name>
</gene>
<dbReference type="AlphaFoldDB" id="A0A4E0S2J1"/>
<accession>A0A4E0S2J1</accession>
<feature type="region of interest" description="Disordered" evidence="1">
    <location>
        <begin position="206"/>
        <end position="314"/>
    </location>
</feature>
<dbReference type="EMBL" id="JXXN02000888">
    <property type="protein sequence ID" value="THD26040.1"/>
    <property type="molecule type" value="Genomic_DNA"/>
</dbReference>
<feature type="compositionally biased region" description="Polar residues" evidence="1">
    <location>
        <begin position="269"/>
        <end position="307"/>
    </location>
</feature>
<evidence type="ECO:0000256" key="1">
    <source>
        <dbReference type="SAM" id="MobiDB-lite"/>
    </source>
</evidence>
<comment type="caution">
    <text evidence="2">The sequence shown here is derived from an EMBL/GenBank/DDBJ whole genome shotgun (WGS) entry which is preliminary data.</text>
</comment>
<feature type="region of interest" description="Disordered" evidence="1">
    <location>
        <begin position="336"/>
        <end position="397"/>
    </location>
</feature>
<feature type="compositionally biased region" description="Acidic residues" evidence="1">
    <location>
        <begin position="340"/>
        <end position="355"/>
    </location>
</feature>
<dbReference type="InterPro" id="IPR011993">
    <property type="entry name" value="PH-like_dom_sf"/>
</dbReference>
<feature type="compositionally biased region" description="Low complexity" evidence="1">
    <location>
        <begin position="362"/>
        <end position="395"/>
    </location>
</feature>
<evidence type="ECO:0000313" key="2">
    <source>
        <dbReference type="EMBL" id="THD26040.1"/>
    </source>
</evidence>
<evidence type="ECO:0000313" key="3">
    <source>
        <dbReference type="Proteomes" id="UP000230066"/>
    </source>
</evidence>
<organism evidence="2 3">
    <name type="scientific">Fasciola hepatica</name>
    <name type="common">Liver fluke</name>
    <dbReference type="NCBI Taxonomy" id="6192"/>
    <lineage>
        <taxon>Eukaryota</taxon>
        <taxon>Metazoa</taxon>
        <taxon>Spiralia</taxon>
        <taxon>Lophotrochozoa</taxon>
        <taxon>Platyhelminthes</taxon>
        <taxon>Trematoda</taxon>
        <taxon>Digenea</taxon>
        <taxon>Plagiorchiida</taxon>
        <taxon>Echinostomata</taxon>
        <taxon>Echinostomatoidea</taxon>
        <taxon>Fasciolidae</taxon>
        <taxon>Fasciola</taxon>
    </lineage>
</organism>
<name>A0A4E0S2J1_FASHE</name>
<keyword evidence="3" id="KW-1185">Reference proteome</keyword>
<dbReference type="Gene3D" id="2.30.29.30">
    <property type="entry name" value="Pleckstrin-homology domain (PH domain)/Phosphotyrosine-binding domain (PTB)"/>
    <property type="match status" value="1"/>
</dbReference>
<protein>
    <recommendedName>
        <fullName evidence="4">PH domain-containing protein</fullName>
    </recommendedName>
</protein>
<feature type="compositionally biased region" description="Polar residues" evidence="1">
    <location>
        <begin position="238"/>
        <end position="262"/>
    </location>
</feature>
<dbReference type="Proteomes" id="UP000230066">
    <property type="component" value="Unassembled WGS sequence"/>
</dbReference>